<gene>
    <name evidence="3" type="ORF">OH136_10295</name>
</gene>
<sequence>MIRLGHYITKAFRRFRKSETGNVTIEFVILFPMFMSLLLGSIEVGVIKTRQVMLERAVDLAVRDLRLGTWNPPTHNELKERICSETRVIPDCEDVMLIELRPVSTLTWEPLGAATTCVDRAEEVQPVTQFEGGDQNEMMLVRVCVIVDPFFQSSAYGLDLPKHDQDGGYAIVSTSAFVNEPN</sequence>
<evidence type="ECO:0000259" key="2">
    <source>
        <dbReference type="Pfam" id="PF07811"/>
    </source>
</evidence>
<evidence type="ECO:0000313" key="4">
    <source>
        <dbReference type="Proteomes" id="UP001208041"/>
    </source>
</evidence>
<dbReference type="AlphaFoldDB" id="A0AAE3J1E7"/>
<evidence type="ECO:0000313" key="3">
    <source>
        <dbReference type="EMBL" id="MCV6824945.1"/>
    </source>
</evidence>
<dbReference type="InterPro" id="IPR012495">
    <property type="entry name" value="TadE-like_dom"/>
</dbReference>
<accession>A0AAE3J1E7</accession>
<dbReference type="EMBL" id="JAOYFC010000002">
    <property type="protein sequence ID" value="MCV6824945.1"/>
    <property type="molecule type" value="Genomic_DNA"/>
</dbReference>
<keyword evidence="1" id="KW-1133">Transmembrane helix</keyword>
<feature type="transmembrane region" description="Helical" evidence="1">
    <location>
        <begin position="21"/>
        <end position="42"/>
    </location>
</feature>
<comment type="caution">
    <text evidence="3">The sequence shown here is derived from an EMBL/GenBank/DDBJ whole genome shotgun (WGS) entry which is preliminary data.</text>
</comment>
<keyword evidence="4" id="KW-1185">Reference proteome</keyword>
<dbReference type="Proteomes" id="UP001208041">
    <property type="component" value="Unassembled WGS sequence"/>
</dbReference>
<protein>
    <submittedName>
        <fullName evidence="3">Pilus assembly protein</fullName>
    </submittedName>
</protein>
<keyword evidence="1" id="KW-0472">Membrane</keyword>
<keyword evidence="1" id="KW-0812">Transmembrane</keyword>
<feature type="domain" description="TadE-like" evidence="2">
    <location>
        <begin position="21"/>
        <end position="63"/>
    </location>
</feature>
<name>A0AAE3J1E7_9RHOB</name>
<dbReference type="Pfam" id="PF07811">
    <property type="entry name" value="TadE"/>
    <property type="match status" value="1"/>
</dbReference>
<evidence type="ECO:0000256" key="1">
    <source>
        <dbReference type="SAM" id="Phobius"/>
    </source>
</evidence>
<proteinExistence type="predicted"/>
<dbReference type="RefSeq" id="WP_263953793.1">
    <property type="nucleotide sequence ID" value="NZ_JAOYFC010000002.1"/>
</dbReference>
<organism evidence="3 4">
    <name type="scientific">Halocynthiibacter halioticoli</name>
    <dbReference type="NCBI Taxonomy" id="2986804"/>
    <lineage>
        <taxon>Bacteria</taxon>
        <taxon>Pseudomonadati</taxon>
        <taxon>Pseudomonadota</taxon>
        <taxon>Alphaproteobacteria</taxon>
        <taxon>Rhodobacterales</taxon>
        <taxon>Paracoccaceae</taxon>
        <taxon>Halocynthiibacter</taxon>
    </lineage>
</organism>
<reference evidence="3" key="1">
    <citation type="submission" date="2022-10" db="EMBL/GenBank/DDBJ databases">
        <authorList>
            <person name="Yue Y."/>
        </authorList>
    </citation>
    <scope>NUCLEOTIDE SEQUENCE</scope>
    <source>
        <strain evidence="3">Z654</strain>
    </source>
</reference>